<proteinExistence type="predicted"/>
<sequence length="342" mass="38257">MSAEMNGAFVPGNDLRAQIEQLRRHSPGVYRRIDLDRVESWECERARNGAHRDDFDADTAGGRGSSYVRAQVLNVDARAYGIGRLMELMRPAPGEQDTADRRTIVDLLGGNGLVRQVCARLGIPDVEVVTCDASPHMVQTAWAAGIPALLQRAERQLFQTESVDGVLLAYGSHHIPAEDRGVVAEDAYRVLRRGGTFLLHDFEAGSPMDTWFTTVVDPYSQTGHEFAHFTADEIQEYLIKAGFDTYEVVEIDDPYTAVGETPETAELNLGEYLVNMYGLCRIQESLGEQEAFRWALDRAKQIFQYDNGDGEPLRGTLEYDSDLRSWRMTIPRKALVGVGRRL</sequence>
<accession>A0ABP8TBY4</accession>
<name>A0ABP8TBY4_9ACTN</name>
<evidence type="ECO:0000313" key="2">
    <source>
        <dbReference type="EMBL" id="GAA4601685.1"/>
    </source>
</evidence>
<dbReference type="Pfam" id="PF08241">
    <property type="entry name" value="Methyltransf_11"/>
    <property type="match status" value="1"/>
</dbReference>
<gene>
    <name evidence="2" type="ORF">GCM10023195_04580</name>
</gene>
<dbReference type="RefSeq" id="WP_345347305.1">
    <property type="nucleotide sequence ID" value="NZ_BAABHJ010000001.1"/>
</dbReference>
<keyword evidence="2" id="KW-0489">Methyltransferase</keyword>
<comment type="caution">
    <text evidence="2">The sequence shown here is derived from an EMBL/GenBank/DDBJ whole genome shotgun (WGS) entry which is preliminary data.</text>
</comment>
<dbReference type="EMBL" id="BAABHJ010000001">
    <property type="protein sequence ID" value="GAA4601685.1"/>
    <property type="molecule type" value="Genomic_DNA"/>
</dbReference>
<dbReference type="CDD" id="cd02440">
    <property type="entry name" value="AdoMet_MTases"/>
    <property type="match status" value="1"/>
</dbReference>
<protein>
    <submittedName>
        <fullName evidence="2">Class I SAM-dependent methyltransferase</fullName>
    </submittedName>
</protein>
<dbReference type="GO" id="GO:0032259">
    <property type="term" value="P:methylation"/>
    <property type="evidence" value="ECO:0007669"/>
    <property type="project" value="UniProtKB-KW"/>
</dbReference>
<feature type="domain" description="Methyltransferase type 11" evidence="1">
    <location>
        <begin position="107"/>
        <end position="198"/>
    </location>
</feature>
<evidence type="ECO:0000313" key="3">
    <source>
        <dbReference type="Proteomes" id="UP001500212"/>
    </source>
</evidence>
<reference evidence="3" key="1">
    <citation type="journal article" date="2019" name="Int. J. Syst. Evol. Microbiol.">
        <title>The Global Catalogue of Microorganisms (GCM) 10K type strain sequencing project: providing services to taxonomists for standard genome sequencing and annotation.</title>
        <authorList>
            <consortium name="The Broad Institute Genomics Platform"/>
            <consortium name="The Broad Institute Genome Sequencing Center for Infectious Disease"/>
            <person name="Wu L."/>
            <person name="Ma J."/>
        </authorList>
    </citation>
    <scope>NUCLEOTIDE SEQUENCE [LARGE SCALE GENOMIC DNA]</scope>
    <source>
        <strain evidence="3">JCM 17938</strain>
    </source>
</reference>
<dbReference type="SUPFAM" id="SSF53335">
    <property type="entry name" value="S-adenosyl-L-methionine-dependent methyltransferases"/>
    <property type="match status" value="1"/>
</dbReference>
<dbReference type="InterPro" id="IPR013216">
    <property type="entry name" value="Methyltransf_11"/>
</dbReference>
<organism evidence="2 3">
    <name type="scientific">Actinoallomurus liliacearum</name>
    <dbReference type="NCBI Taxonomy" id="1080073"/>
    <lineage>
        <taxon>Bacteria</taxon>
        <taxon>Bacillati</taxon>
        <taxon>Actinomycetota</taxon>
        <taxon>Actinomycetes</taxon>
        <taxon>Streptosporangiales</taxon>
        <taxon>Thermomonosporaceae</taxon>
        <taxon>Actinoallomurus</taxon>
    </lineage>
</organism>
<keyword evidence="3" id="KW-1185">Reference proteome</keyword>
<keyword evidence="2" id="KW-0808">Transferase</keyword>
<dbReference type="Gene3D" id="3.40.50.150">
    <property type="entry name" value="Vaccinia Virus protein VP39"/>
    <property type="match status" value="1"/>
</dbReference>
<dbReference type="Proteomes" id="UP001500212">
    <property type="component" value="Unassembled WGS sequence"/>
</dbReference>
<dbReference type="InterPro" id="IPR029063">
    <property type="entry name" value="SAM-dependent_MTases_sf"/>
</dbReference>
<evidence type="ECO:0000259" key="1">
    <source>
        <dbReference type="Pfam" id="PF08241"/>
    </source>
</evidence>
<dbReference type="PANTHER" id="PTHR43591">
    <property type="entry name" value="METHYLTRANSFERASE"/>
    <property type="match status" value="1"/>
</dbReference>
<dbReference type="PANTHER" id="PTHR43591:SF24">
    <property type="entry name" value="2-METHOXY-6-POLYPRENYL-1,4-BENZOQUINOL METHYLASE, MITOCHONDRIAL"/>
    <property type="match status" value="1"/>
</dbReference>
<dbReference type="GO" id="GO:0008168">
    <property type="term" value="F:methyltransferase activity"/>
    <property type="evidence" value="ECO:0007669"/>
    <property type="project" value="UniProtKB-KW"/>
</dbReference>